<sequence length="125" mass="14211">MFHVPAVLFSGPGTSNCWPREPQNIDLLISSQKCFVFFDIFLYCKARVGALPAQFHLLDQMREKSVCLINHPSLDDAAHSLLLLLPPLMFFGARRCCPQSLLNLSFYWSFLRTSLLPNDHTPLSD</sequence>
<reference evidence="1 2" key="1">
    <citation type="journal article" date="2019" name="BMC Genomics">
        <title>New insights from Opisthorchis felineus genome: update on genomics of the epidemiologically important liver flukes.</title>
        <authorList>
            <person name="Ershov N.I."/>
            <person name="Mordvinov V.A."/>
            <person name="Prokhortchouk E.B."/>
            <person name="Pakharukova M.Y."/>
            <person name="Gunbin K.V."/>
            <person name="Ustyantsev K."/>
            <person name="Genaev M.A."/>
            <person name="Blinov A.G."/>
            <person name="Mazur A."/>
            <person name="Boulygina E."/>
            <person name="Tsygankova S."/>
            <person name="Khrameeva E."/>
            <person name="Chekanov N."/>
            <person name="Fan G."/>
            <person name="Xiao A."/>
            <person name="Zhang H."/>
            <person name="Xu X."/>
            <person name="Yang H."/>
            <person name="Solovyev V."/>
            <person name="Lee S.M."/>
            <person name="Liu X."/>
            <person name="Afonnikov D.A."/>
            <person name="Skryabin K.G."/>
        </authorList>
    </citation>
    <scope>NUCLEOTIDE SEQUENCE [LARGE SCALE GENOMIC DNA]</scope>
    <source>
        <strain evidence="1">AK-0245</strain>
        <tissue evidence="1">Whole organism</tissue>
    </source>
</reference>
<organism evidence="1 2">
    <name type="scientific">Opisthorchis felineus</name>
    <dbReference type="NCBI Taxonomy" id="147828"/>
    <lineage>
        <taxon>Eukaryota</taxon>
        <taxon>Metazoa</taxon>
        <taxon>Spiralia</taxon>
        <taxon>Lophotrochozoa</taxon>
        <taxon>Platyhelminthes</taxon>
        <taxon>Trematoda</taxon>
        <taxon>Digenea</taxon>
        <taxon>Opisthorchiida</taxon>
        <taxon>Opisthorchiata</taxon>
        <taxon>Opisthorchiidae</taxon>
        <taxon>Opisthorchis</taxon>
    </lineage>
</organism>
<evidence type="ECO:0000313" key="1">
    <source>
        <dbReference type="EMBL" id="TGZ62988.1"/>
    </source>
</evidence>
<evidence type="ECO:0000313" key="2">
    <source>
        <dbReference type="Proteomes" id="UP000308267"/>
    </source>
</evidence>
<proteinExistence type="predicted"/>
<name>A0A4S2LQ16_OPIFE</name>
<protein>
    <submittedName>
        <fullName evidence="1">Uncharacterized protein</fullName>
    </submittedName>
</protein>
<dbReference type="AlphaFoldDB" id="A0A4S2LQ16"/>
<comment type="caution">
    <text evidence="1">The sequence shown here is derived from an EMBL/GenBank/DDBJ whole genome shotgun (WGS) entry which is preliminary data.</text>
</comment>
<dbReference type="Proteomes" id="UP000308267">
    <property type="component" value="Unassembled WGS sequence"/>
</dbReference>
<dbReference type="EMBL" id="SJOL01007337">
    <property type="protein sequence ID" value="TGZ62988.1"/>
    <property type="molecule type" value="Genomic_DNA"/>
</dbReference>
<keyword evidence="2" id="KW-1185">Reference proteome</keyword>
<gene>
    <name evidence="1" type="ORF">CRM22_007143</name>
</gene>
<accession>A0A4S2LQ16</accession>